<accession>A0A4S3M247</accession>
<dbReference type="RefSeq" id="WP_136335750.1">
    <property type="nucleotide sequence ID" value="NZ_QXMP01000005.1"/>
</dbReference>
<proteinExistence type="predicted"/>
<dbReference type="AlphaFoldDB" id="A0A4S3M247"/>
<evidence type="ECO:0000313" key="1">
    <source>
        <dbReference type="EMBL" id="THD67545.1"/>
    </source>
</evidence>
<evidence type="ECO:0000313" key="2">
    <source>
        <dbReference type="Proteomes" id="UP000305939"/>
    </source>
</evidence>
<dbReference type="InterPro" id="IPR012441">
    <property type="entry name" value="DUF1643"/>
</dbReference>
<gene>
    <name evidence="1" type="ORF">E7Z59_07740</name>
</gene>
<comment type="caution">
    <text evidence="1">The sequence shown here is derived from an EMBL/GenBank/DDBJ whole genome shotgun (WGS) entry which is preliminary data.</text>
</comment>
<reference evidence="1 2" key="1">
    <citation type="submission" date="2019-04" db="EMBL/GenBank/DDBJ databases">
        <title>Draft genome sequence of Robertkochia marina CC-AMO-30D.</title>
        <authorList>
            <person name="Hameed A."/>
            <person name="Lin S.-Y."/>
            <person name="Shahina M."/>
            <person name="Lai W.-A."/>
            <person name="Young C.-C."/>
        </authorList>
    </citation>
    <scope>NUCLEOTIDE SEQUENCE [LARGE SCALE GENOMIC DNA]</scope>
    <source>
        <strain evidence="1 2">CC-AMO-30D</strain>
    </source>
</reference>
<dbReference type="EMBL" id="SSMC01000002">
    <property type="protein sequence ID" value="THD67545.1"/>
    <property type="molecule type" value="Genomic_DNA"/>
</dbReference>
<dbReference type="OrthoDB" id="9807577at2"/>
<organism evidence="1 2">
    <name type="scientific">Robertkochia marina</name>
    <dbReference type="NCBI Taxonomy" id="1227945"/>
    <lineage>
        <taxon>Bacteria</taxon>
        <taxon>Pseudomonadati</taxon>
        <taxon>Bacteroidota</taxon>
        <taxon>Flavobacteriia</taxon>
        <taxon>Flavobacteriales</taxon>
        <taxon>Flavobacteriaceae</taxon>
        <taxon>Robertkochia</taxon>
    </lineage>
</organism>
<name>A0A4S3M247_9FLAO</name>
<dbReference type="Pfam" id="PF07799">
    <property type="entry name" value="DUF1643"/>
    <property type="match status" value="1"/>
</dbReference>
<dbReference type="Proteomes" id="UP000305939">
    <property type="component" value="Unassembled WGS sequence"/>
</dbReference>
<protein>
    <submittedName>
        <fullName evidence="1">DUF1643 domain-containing protein</fullName>
    </submittedName>
</protein>
<keyword evidence="2" id="KW-1185">Reference proteome</keyword>
<sequence>MTSGTWIYERSPSNRFRYALGYPGKNMLGVIGANPSTAAPGHPDRTVTRIEKFSKYWGYDGWVIFNLSPRIATHPNTLPAHLSSTVNKYNLTLIAQVLKQYPIRRLWAAWGDIIEKRAYLYKSCRQISGISECTTLEWLQLQPHTKKGHPRHPLYASSKSTLMSFNISTYSSHLKSGLSSENKPYL</sequence>